<reference evidence="2" key="1">
    <citation type="submission" date="2007-10" db="EMBL/GenBank/DDBJ databases">
        <title>Complete sequence of chromosome of Desulforudis audaxviator MP104C.</title>
        <authorList>
            <person name="Copeland A."/>
            <person name="Lucas S."/>
            <person name="Lapidus A."/>
            <person name="Barry K."/>
            <person name="Glavina del Rio T."/>
            <person name="Dalin E."/>
            <person name="Tice H."/>
            <person name="Bruce D."/>
            <person name="Pitluck S."/>
            <person name="Lowry S.R."/>
            <person name="Larimer F."/>
            <person name="Land M.L."/>
            <person name="Hauser L."/>
            <person name="Kyrpides N."/>
            <person name="Ivanova N.N."/>
            <person name="Richardson P."/>
        </authorList>
    </citation>
    <scope>NUCLEOTIDE SEQUENCE [LARGE SCALE GENOMIC DNA]</scope>
    <source>
        <strain evidence="2">MP104C</strain>
    </source>
</reference>
<reference evidence="1 2" key="2">
    <citation type="journal article" date="2008" name="Science">
        <title>Environmental genomics reveals a single-species ecosystem deep within Earth.</title>
        <authorList>
            <person name="Chivian D."/>
            <person name="Brodie E.L."/>
            <person name="Alm E.J."/>
            <person name="Culley D.E."/>
            <person name="Dehal P.S."/>
            <person name="Desantis T.Z."/>
            <person name="Gihring T.M."/>
            <person name="Lapidus A."/>
            <person name="Lin L.H."/>
            <person name="Lowry S.R."/>
            <person name="Moser D.P."/>
            <person name="Richardson P.M."/>
            <person name="Southam G."/>
            <person name="Wanger G."/>
            <person name="Pratt L.M."/>
            <person name="Andersen G.L."/>
            <person name="Hazen T.C."/>
            <person name="Brockman F.J."/>
            <person name="Arkin A.P."/>
            <person name="Onstott T.C."/>
        </authorList>
    </citation>
    <scope>NUCLEOTIDE SEQUENCE [LARGE SCALE GENOMIC DNA]</scope>
    <source>
        <strain evidence="1 2">MP104C</strain>
    </source>
</reference>
<name>B1I356_DESAP</name>
<gene>
    <name evidence="1" type="ordered locus">Daud_0898</name>
</gene>
<accession>B1I356</accession>
<keyword evidence="2" id="KW-1185">Reference proteome</keyword>
<dbReference type="EMBL" id="CP000860">
    <property type="protein sequence ID" value="ACA59411.1"/>
    <property type="molecule type" value="Genomic_DNA"/>
</dbReference>
<evidence type="ECO:0000313" key="2">
    <source>
        <dbReference type="Proteomes" id="UP000008544"/>
    </source>
</evidence>
<sequence>MPREIIRPRLRSRCLLTTQFIRSIGLLTVERLPAALKAGILVEQRSSRVPQRSVVAERWPRAVKGFVVAGAQAITGSIIETLLYS</sequence>
<dbReference type="Proteomes" id="UP000008544">
    <property type="component" value="Chromosome"/>
</dbReference>
<dbReference type="AlphaFoldDB" id="B1I356"/>
<dbReference type="KEGG" id="dau:Daud_0898"/>
<organism evidence="1 2">
    <name type="scientific">Desulforudis audaxviator (strain MP104C)</name>
    <dbReference type="NCBI Taxonomy" id="477974"/>
    <lineage>
        <taxon>Bacteria</taxon>
        <taxon>Bacillati</taxon>
        <taxon>Bacillota</taxon>
        <taxon>Clostridia</taxon>
        <taxon>Thermoanaerobacterales</taxon>
        <taxon>Candidatus Desulforudaceae</taxon>
        <taxon>Candidatus Desulforudis</taxon>
    </lineage>
</organism>
<proteinExistence type="predicted"/>
<dbReference type="HOGENOM" id="CLU_2507205_0_0_9"/>
<protein>
    <submittedName>
        <fullName evidence="1">Uncharacterized protein</fullName>
    </submittedName>
</protein>
<evidence type="ECO:0000313" key="1">
    <source>
        <dbReference type="EMBL" id="ACA59411.1"/>
    </source>
</evidence>